<reference evidence="2 3" key="2">
    <citation type="journal article" date="2012" name="Stand. Genomic Sci.">
        <title>Complete genome sequence of the sulfate-reducing firmicute Desulfotomaculum ruminis type strain (DL(T)).</title>
        <authorList>
            <person name="Spring S."/>
            <person name="Visser M."/>
            <person name="Lu M."/>
            <person name="Copeland A."/>
            <person name="Lapidus A."/>
            <person name="Lucas S."/>
            <person name="Cheng J.F."/>
            <person name="Han C."/>
            <person name="Tapia R."/>
            <person name="Goodwin L.A."/>
            <person name="Pitluck S."/>
            <person name="Ivanova N."/>
            <person name="Land M."/>
            <person name="Hauser L."/>
            <person name="Larimer F."/>
            <person name="Rohde M."/>
            <person name="Goker M."/>
            <person name="Detter J.C."/>
            <person name="Kyrpides N.C."/>
            <person name="Woyke T."/>
            <person name="Schaap P.J."/>
            <person name="Plugge C.M."/>
            <person name="Muyzer G."/>
            <person name="Kuever J."/>
            <person name="Pereira I.A."/>
            <person name="Parshina S.N."/>
            <person name="Bernier-Latmani R."/>
            <person name="Stams A.J."/>
            <person name="Klenk H.P."/>
        </authorList>
    </citation>
    <scope>NUCLEOTIDE SEQUENCE [LARGE SCALE GENOMIC DNA]</scope>
    <source>
        <strain evidence="3">ATCC 23193 / DSM 2154 / NCIB 8452 / DL</strain>
    </source>
</reference>
<dbReference type="SUPFAM" id="SSF51182">
    <property type="entry name" value="RmlC-like cupins"/>
    <property type="match status" value="1"/>
</dbReference>
<accession>F6DK62</accession>
<proteinExistence type="predicted"/>
<name>F6DK62_DESRL</name>
<dbReference type="AlphaFoldDB" id="F6DK62"/>
<dbReference type="InterPro" id="IPR052538">
    <property type="entry name" value="Flavonoid_dioxygenase-like"/>
</dbReference>
<dbReference type="STRING" id="696281.Desru_2125"/>
<dbReference type="PANTHER" id="PTHR43346">
    <property type="entry name" value="LIGAND BINDING DOMAIN PROTEIN, PUTATIVE (AFU_ORTHOLOGUE AFUA_6G14370)-RELATED"/>
    <property type="match status" value="1"/>
</dbReference>
<dbReference type="eggNOG" id="COG1917">
    <property type="taxonomic scope" value="Bacteria"/>
</dbReference>
<protein>
    <submittedName>
        <fullName evidence="2">Cupin 2 conserved barrel domain protein</fullName>
    </submittedName>
</protein>
<dbReference type="Gene3D" id="2.60.120.10">
    <property type="entry name" value="Jelly Rolls"/>
    <property type="match status" value="1"/>
</dbReference>
<dbReference type="Pfam" id="PF07883">
    <property type="entry name" value="Cupin_2"/>
    <property type="match status" value="1"/>
</dbReference>
<dbReference type="PANTHER" id="PTHR43346:SF1">
    <property type="entry name" value="QUERCETIN 2,3-DIOXYGENASE-RELATED"/>
    <property type="match status" value="1"/>
</dbReference>
<feature type="domain" description="Cupin type-2" evidence="1">
    <location>
        <begin position="36"/>
        <end position="105"/>
    </location>
</feature>
<dbReference type="InterPro" id="IPR014710">
    <property type="entry name" value="RmlC-like_jellyroll"/>
</dbReference>
<dbReference type="InterPro" id="IPR011051">
    <property type="entry name" value="RmlC_Cupin_sf"/>
</dbReference>
<dbReference type="InterPro" id="IPR013096">
    <property type="entry name" value="Cupin_2"/>
</dbReference>
<dbReference type="EMBL" id="CP002780">
    <property type="protein sequence ID" value="AEG60376.1"/>
    <property type="molecule type" value="Genomic_DNA"/>
</dbReference>
<keyword evidence="3" id="KW-1185">Reference proteome</keyword>
<evidence type="ECO:0000313" key="2">
    <source>
        <dbReference type="EMBL" id="AEG60376.1"/>
    </source>
</evidence>
<gene>
    <name evidence="2" type="ordered locus">Desru_2125</name>
</gene>
<evidence type="ECO:0000313" key="3">
    <source>
        <dbReference type="Proteomes" id="UP000009234"/>
    </source>
</evidence>
<dbReference type="HOGENOM" id="CLU_172991_1_0_9"/>
<dbReference type="RefSeq" id="WP_013842136.1">
    <property type="nucleotide sequence ID" value="NC_015589.1"/>
</dbReference>
<dbReference type="KEGG" id="dru:Desru_2125"/>
<reference evidence="3" key="1">
    <citation type="submission" date="2011-05" db="EMBL/GenBank/DDBJ databases">
        <title>Complete sequence of Desulfotomaculum ruminis DSM 2154.</title>
        <authorList>
            <person name="Lucas S."/>
            <person name="Copeland A."/>
            <person name="Lapidus A."/>
            <person name="Cheng J.-F."/>
            <person name="Goodwin L."/>
            <person name="Pitluck S."/>
            <person name="Lu M."/>
            <person name="Detter J.C."/>
            <person name="Han C."/>
            <person name="Tapia R."/>
            <person name="Land M."/>
            <person name="Hauser L."/>
            <person name="Kyrpides N."/>
            <person name="Ivanova N."/>
            <person name="Mikhailova N."/>
            <person name="Pagani I."/>
            <person name="Stams A.J.M."/>
            <person name="Plugge C.M."/>
            <person name="Muyzer G."/>
            <person name="Kuever J."/>
            <person name="Parshina S.N."/>
            <person name="Ivanova A.E."/>
            <person name="Nazina T.N."/>
            <person name="Brambilla E."/>
            <person name="Spring S."/>
            <person name="Klenk H.-P."/>
            <person name="Woyke T."/>
        </authorList>
    </citation>
    <scope>NUCLEOTIDE SEQUENCE [LARGE SCALE GENOMIC DNA]</scope>
    <source>
        <strain evidence="3">ATCC 23193 / DSM 2154 / NCIB 8452 / DL</strain>
    </source>
</reference>
<sequence length="107" mass="11433">MEIVTIKDAAAETGLNTDAILKTLFKQQEGTKFGTVVIPPGVRIPREGTGVHGSDEYSLVLKGTVTVMSGGKEYQVTSGQATLIPAGEAHWSMNRGSEDCEIVWVLI</sequence>
<evidence type="ECO:0000259" key="1">
    <source>
        <dbReference type="Pfam" id="PF07883"/>
    </source>
</evidence>
<dbReference type="OrthoDB" id="25744at2"/>
<dbReference type="Proteomes" id="UP000009234">
    <property type="component" value="Chromosome"/>
</dbReference>
<organism evidence="2 3">
    <name type="scientific">Desulforamulus ruminis (strain ATCC 23193 / DSM 2154 / NCIMB 8452 / DL)</name>
    <name type="common">Desulfotomaculum ruminis</name>
    <dbReference type="NCBI Taxonomy" id="696281"/>
    <lineage>
        <taxon>Bacteria</taxon>
        <taxon>Bacillati</taxon>
        <taxon>Bacillota</taxon>
        <taxon>Clostridia</taxon>
        <taxon>Eubacteriales</taxon>
        <taxon>Peptococcaceae</taxon>
        <taxon>Desulforamulus</taxon>
    </lineage>
</organism>